<dbReference type="EMBL" id="OU896709">
    <property type="protein sequence ID" value="CAH1160019.1"/>
    <property type="molecule type" value="Genomic_DNA"/>
</dbReference>
<keyword evidence="1" id="KW-0175">Coiled coil</keyword>
<proteinExistence type="predicted"/>
<reference evidence="2" key="1">
    <citation type="submission" date="2022-01" db="EMBL/GenBank/DDBJ databases">
        <authorList>
            <person name="King R."/>
        </authorList>
    </citation>
    <scope>NUCLEOTIDE SEQUENCE</scope>
</reference>
<dbReference type="Proteomes" id="UP001153737">
    <property type="component" value="Chromosome 3"/>
</dbReference>
<evidence type="ECO:0000256" key="1">
    <source>
        <dbReference type="SAM" id="Coils"/>
    </source>
</evidence>
<protein>
    <submittedName>
        <fullName evidence="2">Uncharacterized protein</fullName>
    </submittedName>
</protein>
<gene>
    <name evidence="2" type="ORF">PHAECO_LOCUS7661</name>
</gene>
<dbReference type="PANTHER" id="PTHR37445:SF3">
    <property type="entry name" value="ZINC FINGER PHD-TYPE DOMAIN-CONTAINING PROTEIN"/>
    <property type="match status" value="1"/>
</dbReference>
<name>A0A9P0DPT5_PHACE</name>
<dbReference type="AlphaFoldDB" id="A0A9P0DPT5"/>
<sequence>MSTRSKLDMNNIIRDSINELFQDADFIGQLTKTLSDKIEQKLKAISEEIKSQNERLISVEQKLDSIQQQTKSNNVCIYGVPEMNNENTKDVILENLSSNSVINLQERDIISCFRVGTPSNNKKKPRPIILKFRDPKEKVKLFKNVKNLKNKSIFITEDLTHNRRILLKSAKTSLPGKKIWTFKGQIFIKINDTNVKISSMQDIQQYAG</sequence>
<dbReference type="OrthoDB" id="10066957at2759"/>
<dbReference type="Gene3D" id="3.30.70.1820">
    <property type="entry name" value="L1 transposable element, RRM domain"/>
    <property type="match status" value="1"/>
</dbReference>
<evidence type="ECO:0000313" key="3">
    <source>
        <dbReference type="Proteomes" id="UP001153737"/>
    </source>
</evidence>
<feature type="coiled-coil region" evidence="1">
    <location>
        <begin position="35"/>
        <end position="69"/>
    </location>
</feature>
<evidence type="ECO:0000313" key="2">
    <source>
        <dbReference type="EMBL" id="CAH1160019.1"/>
    </source>
</evidence>
<organism evidence="2 3">
    <name type="scientific">Phaedon cochleariae</name>
    <name type="common">Mustard beetle</name>
    <dbReference type="NCBI Taxonomy" id="80249"/>
    <lineage>
        <taxon>Eukaryota</taxon>
        <taxon>Metazoa</taxon>
        <taxon>Ecdysozoa</taxon>
        <taxon>Arthropoda</taxon>
        <taxon>Hexapoda</taxon>
        <taxon>Insecta</taxon>
        <taxon>Pterygota</taxon>
        <taxon>Neoptera</taxon>
        <taxon>Endopterygota</taxon>
        <taxon>Coleoptera</taxon>
        <taxon>Polyphaga</taxon>
        <taxon>Cucujiformia</taxon>
        <taxon>Chrysomeloidea</taxon>
        <taxon>Chrysomelidae</taxon>
        <taxon>Chrysomelinae</taxon>
        <taxon>Chrysomelini</taxon>
        <taxon>Phaedon</taxon>
    </lineage>
</organism>
<dbReference type="PANTHER" id="PTHR37445">
    <property type="entry name" value="PROTEIN CBG24663"/>
    <property type="match status" value="1"/>
</dbReference>
<reference evidence="2" key="2">
    <citation type="submission" date="2022-10" db="EMBL/GenBank/DDBJ databases">
        <authorList>
            <consortium name="ENA_rothamsted_submissions"/>
            <consortium name="culmorum"/>
            <person name="King R."/>
        </authorList>
    </citation>
    <scope>NUCLEOTIDE SEQUENCE</scope>
</reference>
<keyword evidence="3" id="KW-1185">Reference proteome</keyword>
<accession>A0A9P0DPT5</accession>